<accession>A0ABN3H360</accession>
<comment type="caution">
    <text evidence="1">The sequence shown here is derived from an EMBL/GenBank/DDBJ whole genome shotgun (WGS) entry which is preliminary data.</text>
</comment>
<dbReference type="SUPFAM" id="SSF55298">
    <property type="entry name" value="YjgF-like"/>
    <property type="match status" value="1"/>
</dbReference>
<dbReference type="Pfam" id="PF01042">
    <property type="entry name" value="Ribonuc_L-PSP"/>
    <property type="match status" value="1"/>
</dbReference>
<sequence>MNTASSLLPTLVIDGPPPVGGPRPGILPLRQDAGLVTVSGQTAVGSDGSLRHTGAVGDGALSLAQARDCAWQCALNVLAVLERELGGLDRIEQVDRITVYVASVPGFTEQHLVADAATEAFLRVLGERGAHARTALGVAALPTGSPTEVDAIVRVRPA</sequence>
<proteinExistence type="predicted"/>
<dbReference type="InterPro" id="IPR035959">
    <property type="entry name" value="RutC-like_sf"/>
</dbReference>
<organism evidence="1 2">
    <name type="scientific">Dactylosporangium salmoneum</name>
    <dbReference type="NCBI Taxonomy" id="53361"/>
    <lineage>
        <taxon>Bacteria</taxon>
        <taxon>Bacillati</taxon>
        <taxon>Actinomycetota</taxon>
        <taxon>Actinomycetes</taxon>
        <taxon>Micromonosporales</taxon>
        <taxon>Micromonosporaceae</taxon>
        <taxon>Dactylosporangium</taxon>
    </lineage>
</organism>
<dbReference type="PANTHER" id="PTHR43760:SF1">
    <property type="entry name" value="ENDORIBONUCLEASE L-PSP_CHORISMATE MUTASE-LIKE DOMAIN-CONTAINING PROTEIN"/>
    <property type="match status" value="1"/>
</dbReference>
<gene>
    <name evidence="1" type="ORF">GCM10010170_065580</name>
</gene>
<dbReference type="EMBL" id="BAAARV010000064">
    <property type="protein sequence ID" value="GAA2366643.1"/>
    <property type="molecule type" value="Genomic_DNA"/>
</dbReference>
<evidence type="ECO:0000313" key="1">
    <source>
        <dbReference type="EMBL" id="GAA2366643.1"/>
    </source>
</evidence>
<protein>
    <submittedName>
        <fullName evidence="1">RidA family protein</fullName>
    </submittedName>
</protein>
<reference evidence="1 2" key="1">
    <citation type="journal article" date="2019" name="Int. J. Syst. Evol. Microbiol.">
        <title>The Global Catalogue of Microorganisms (GCM) 10K type strain sequencing project: providing services to taxonomists for standard genome sequencing and annotation.</title>
        <authorList>
            <consortium name="The Broad Institute Genomics Platform"/>
            <consortium name="The Broad Institute Genome Sequencing Center for Infectious Disease"/>
            <person name="Wu L."/>
            <person name="Ma J."/>
        </authorList>
    </citation>
    <scope>NUCLEOTIDE SEQUENCE [LARGE SCALE GENOMIC DNA]</scope>
    <source>
        <strain evidence="1 2">JCM 3272</strain>
    </source>
</reference>
<keyword evidence="2" id="KW-1185">Reference proteome</keyword>
<dbReference type="RefSeq" id="WP_344616445.1">
    <property type="nucleotide sequence ID" value="NZ_BAAARV010000064.1"/>
</dbReference>
<dbReference type="CDD" id="cd02199">
    <property type="entry name" value="YjgF_YER057c_UK114_like_1"/>
    <property type="match status" value="1"/>
</dbReference>
<dbReference type="Gene3D" id="3.30.1330.40">
    <property type="entry name" value="RutC-like"/>
    <property type="match status" value="1"/>
</dbReference>
<dbReference type="PANTHER" id="PTHR43760">
    <property type="entry name" value="ENDORIBONUCLEASE-RELATED"/>
    <property type="match status" value="1"/>
</dbReference>
<evidence type="ECO:0000313" key="2">
    <source>
        <dbReference type="Proteomes" id="UP001501444"/>
    </source>
</evidence>
<dbReference type="InterPro" id="IPR013813">
    <property type="entry name" value="Endoribo_LPSP/chorism_mut-like"/>
</dbReference>
<dbReference type="Proteomes" id="UP001501444">
    <property type="component" value="Unassembled WGS sequence"/>
</dbReference>
<dbReference type="InterPro" id="IPR006175">
    <property type="entry name" value="YjgF/YER057c/UK114"/>
</dbReference>
<name>A0ABN3H360_9ACTN</name>